<keyword evidence="1" id="KW-0472">Membrane</keyword>
<name>A0A5B2W0E2_9BACT</name>
<feature type="transmembrane region" description="Helical" evidence="1">
    <location>
        <begin position="63"/>
        <end position="81"/>
    </location>
</feature>
<sequence>MITLTILSVSFLTAISCKIKKVKSPDAVRLLWYVHLVLLFFAIICLLLNANGYGFKGAYTERVFFSLYAGSGVILYGLTPKEVTGKWVYLVCFFGFPFVLLFGLLLPPLRILTIMAGVALLYDGDFTRYPIDNDYALQTREQGILSRYPTYSLIEDKYWFFEKITPDVIHQRSAPMALQMDKKAEDSVHVSLQVFDRAKTRFDTTLYLIQ</sequence>
<dbReference type="AlphaFoldDB" id="A0A5B2W0E2"/>
<feature type="transmembrane region" description="Helical" evidence="1">
    <location>
        <begin position="32"/>
        <end position="51"/>
    </location>
</feature>
<keyword evidence="1" id="KW-1133">Transmembrane helix</keyword>
<evidence type="ECO:0000256" key="1">
    <source>
        <dbReference type="SAM" id="Phobius"/>
    </source>
</evidence>
<accession>A0A5B2W0E2</accession>
<comment type="caution">
    <text evidence="2">The sequence shown here is derived from an EMBL/GenBank/DDBJ whole genome shotgun (WGS) entry which is preliminary data.</text>
</comment>
<dbReference type="EMBL" id="VUOC01000002">
    <property type="protein sequence ID" value="KAA2243749.1"/>
    <property type="molecule type" value="Genomic_DNA"/>
</dbReference>
<dbReference type="Proteomes" id="UP000324611">
    <property type="component" value="Unassembled WGS sequence"/>
</dbReference>
<evidence type="ECO:0000313" key="3">
    <source>
        <dbReference type="Proteomes" id="UP000324611"/>
    </source>
</evidence>
<keyword evidence="1" id="KW-0812">Transmembrane</keyword>
<feature type="transmembrane region" description="Helical" evidence="1">
    <location>
        <begin position="87"/>
        <end position="106"/>
    </location>
</feature>
<proteinExistence type="predicted"/>
<protein>
    <submittedName>
        <fullName evidence="2">Uncharacterized protein</fullName>
    </submittedName>
</protein>
<gene>
    <name evidence="2" type="ORF">F0L74_14820</name>
</gene>
<organism evidence="2 3">
    <name type="scientific">Chitinophaga agrisoli</name>
    <dbReference type="NCBI Taxonomy" id="2607653"/>
    <lineage>
        <taxon>Bacteria</taxon>
        <taxon>Pseudomonadati</taxon>
        <taxon>Bacteroidota</taxon>
        <taxon>Chitinophagia</taxon>
        <taxon>Chitinophagales</taxon>
        <taxon>Chitinophagaceae</taxon>
        <taxon>Chitinophaga</taxon>
    </lineage>
</organism>
<evidence type="ECO:0000313" key="2">
    <source>
        <dbReference type="EMBL" id="KAA2243749.1"/>
    </source>
</evidence>
<reference evidence="2 3" key="2">
    <citation type="submission" date="2019-09" db="EMBL/GenBank/DDBJ databases">
        <authorList>
            <person name="Jin C."/>
        </authorList>
    </citation>
    <scope>NUCLEOTIDE SEQUENCE [LARGE SCALE GENOMIC DNA]</scope>
    <source>
        <strain evidence="2 3">BN140078</strain>
    </source>
</reference>
<reference evidence="2 3" key="1">
    <citation type="submission" date="2019-09" db="EMBL/GenBank/DDBJ databases">
        <title>Chitinophaga ginsengihumi sp. nov., isolated from soil of ginseng rhizosphere.</title>
        <authorList>
            <person name="Lee J."/>
        </authorList>
    </citation>
    <scope>NUCLEOTIDE SEQUENCE [LARGE SCALE GENOMIC DNA]</scope>
    <source>
        <strain evidence="2 3">BN140078</strain>
    </source>
</reference>
<keyword evidence="3" id="KW-1185">Reference proteome</keyword>
<dbReference type="RefSeq" id="WP_149838624.1">
    <property type="nucleotide sequence ID" value="NZ_VUOC01000002.1"/>
</dbReference>